<sequence length="105" mass="11881">MRCRRLWQRGSAAYRKASFRDIKAMRQNCSPALPRLLQTEKLLPVYTCIVLGYRREIQRVEGIELDNGPCAVADTCGFFALIFVHAPLLALFKTSASILHSRGQV</sequence>
<evidence type="ECO:0000313" key="2">
    <source>
        <dbReference type="Proteomes" id="UP000799764"/>
    </source>
</evidence>
<name>A0A9P4PVR6_9PLEO</name>
<evidence type="ECO:0000313" key="1">
    <source>
        <dbReference type="EMBL" id="KAF2449789.1"/>
    </source>
</evidence>
<keyword evidence="2" id="KW-1185">Reference proteome</keyword>
<dbReference type="EMBL" id="MU001494">
    <property type="protein sequence ID" value="KAF2449789.1"/>
    <property type="molecule type" value="Genomic_DNA"/>
</dbReference>
<proteinExistence type="predicted"/>
<protein>
    <submittedName>
        <fullName evidence="1">Uncharacterized protein</fullName>
    </submittedName>
</protein>
<accession>A0A9P4PVR6</accession>
<gene>
    <name evidence="1" type="ORF">P171DRAFT_200135</name>
</gene>
<dbReference type="Proteomes" id="UP000799764">
    <property type="component" value="Unassembled WGS sequence"/>
</dbReference>
<organism evidence="1 2">
    <name type="scientific">Karstenula rhodostoma CBS 690.94</name>
    <dbReference type="NCBI Taxonomy" id="1392251"/>
    <lineage>
        <taxon>Eukaryota</taxon>
        <taxon>Fungi</taxon>
        <taxon>Dikarya</taxon>
        <taxon>Ascomycota</taxon>
        <taxon>Pezizomycotina</taxon>
        <taxon>Dothideomycetes</taxon>
        <taxon>Pleosporomycetidae</taxon>
        <taxon>Pleosporales</taxon>
        <taxon>Massarineae</taxon>
        <taxon>Didymosphaeriaceae</taxon>
        <taxon>Karstenula</taxon>
    </lineage>
</organism>
<dbReference type="AlphaFoldDB" id="A0A9P4PVR6"/>
<comment type="caution">
    <text evidence="1">The sequence shown here is derived from an EMBL/GenBank/DDBJ whole genome shotgun (WGS) entry which is preliminary data.</text>
</comment>
<reference evidence="1" key="1">
    <citation type="journal article" date="2020" name="Stud. Mycol.">
        <title>101 Dothideomycetes genomes: a test case for predicting lifestyles and emergence of pathogens.</title>
        <authorList>
            <person name="Haridas S."/>
            <person name="Albert R."/>
            <person name="Binder M."/>
            <person name="Bloem J."/>
            <person name="Labutti K."/>
            <person name="Salamov A."/>
            <person name="Andreopoulos B."/>
            <person name="Baker S."/>
            <person name="Barry K."/>
            <person name="Bills G."/>
            <person name="Bluhm B."/>
            <person name="Cannon C."/>
            <person name="Castanera R."/>
            <person name="Culley D."/>
            <person name="Daum C."/>
            <person name="Ezra D."/>
            <person name="Gonzalez J."/>
            <person name="Henrissat B."/>
            <person name="Kuo A."/>
            <person name="Liang C."/>
            <person name="Lipzen A."/>
            <person name="Lutzoni F."/>
            <person name="Magnuson J."/>
            <person name="Mondo S."/>
            <person name="Nolan M."/>
            <person name="Ohm R."/>
            <person name="Pangilinan J."/>
            <person name="Park H.-J."/>
            <person name="Ramirez L."/>
            <person name="Alfaro M."/>
            <person name="Sun H."/>
            <person name="Tritt A."/>
            <person name="Yoshinaga Y."/>
            <person name="Zwiers L.-H."/>
            <person name="Turgeon B."/>
            <person name="Goodwin S."/>
            <person name="Spatafora J."/>
            <person name="Crous P."/>
            <person name="Grigoriev I."/>
        </authorList>
    </citation>
    <scope>NUCLEOTIDE SEQUENCE</scope>
    <source>
        <strain evidence="1">CBS 690.94</strain>
    </source>
</reference>